<evidence type="ECO:0000313" key="2">
    <source>
        <dbReference type="EMBL" id="KMU86654.1"/>
    </source>
</evidence>
<accession>A0A0J8RRT3</accession>
<dbReference type="AlphaFoldDB" id="A0A0J8RRT3"/>
<name>A0A0J8RRT3_COCIT</name>
<gene>
    <name evidence="2" type="ORF">CIHG_04443</name>
</gene>
<dbReference type="EMBL" id="DS016993">
    <property type="protein sequence ID" value="KMU86654.1"/>
    <property type="molecule type" value="Genomic_DNA"/>
</dbReference>
<reference evidence="3" key="1">
    <citation type="journal article" date="2010" name="Genome Res.">
        <title>Population genomic sequencing of Coccidioides fungi reveals recent hybridization and transposon control.</title>
        <authorList>
            <person name="Neafsey D.E."/>
            <person name="Barker B.M."/>
            <person name="Sharpton T.J."/>
            <person name="Stajich J.E."/>
            <person name="Park D.J."/>
            <person name="Whiston E."/>
            <person name="Hung C.-Y."/>
            <person name="McMahan C."/>
            <person name="White J."/>
            <person name="Sykes S."/>
            <person name="Heiman D."/>
            <person name="Young S."/>
            <person name="Zeng Q."/>
            <person name="Abouelleil A."/>
            <person name="Aftuck L."/>
            <person name="Bessette D."/>
            <person name="Brown A."/>
            <person name="FitzGerald M."/>
            <person name="Lui A."/>
            <person name="Macdonald J.P."/>
            <person name="Priest M."/>
            <person name="Orbach M.J."/>
            <person name="Galgiani J.N."/>
            <person name="Kirkland T.N."/>
            <person name="Cole G.T."/>
            <person name="Birren B.W."/>
            <person name="Henn M.R."/>
            <person name="Taylor J.W."/>
            <person name="Rounsley S.D."/>
        </authorList>
    </citation>
    <scope>NUCLEOTIDE SEQUENCE [LARGE SCALE GENOMIC DNA]</scope>
    <source>
        <strain evidence="3">H538.4</strain>
    </source>
</reference>
<evidence type="ECO:0000313" key="3">
    <source>
        <dbReference type="Proteomes" id="UP000054563"/>
    </source>
</evidence>
<proteinExistence type="predicted"/>
<protein>
    <submittedName>
        <fullName evidence="2">Uncharacterized protein</fullName>
    </submittedName>
</protein>
<evidence type="ECO:0000256" key="1">
    <source>
        <dbReference type="SAM" id="MobiDB-lite"/>
    </source>
</evidence>
<feature type="region of interest" description="Disordered" evidence="1">
    <location>
        <begin position="20"/>
        <end position="65"/>
    </location>
</feature>
<dbReference type="VEuPathDB" id="FungiDB:CIHG_04443"/>
<organism evidence="2 3">
    <name type="scientific">Coccidioides immitis H538.4</name>
    <dbReference type="NCBI Taxonomy" id="396776"/>
    <lineage>
        <taxon>Eukaryota</taxon>
        <taxon>Fungi</taxon>
        <taxon>Dikarya</taxon>
        <taxon>Ascomycota</taxon>
        <taxon>Pezizomycotina</taxon>
        <taxon>Eurotiomycetes</taxon>
        <taxon>Eurotiomycetidae</taxon>
        <taxon>Onygenales</taxon>
        <taxon>Onygenaceae</taxon>
        <taxon>Coccidioides</taxon>
    </lineage>
</organism>
<dbReference type="Proteomes" id="UP000054563">
    <property type="component" value="Unassembled WGS sequence"/>
</dbReference>
<sequence length="105" mass="11877">MTAFDTGRYKCDIIMLSQPKKQNASRRAFPEARRPVRRSAAAEGPFGARTSAWRRAGESHRQQQRWHSLAEAAAERAAGWAHPCIVTRTEFRLWRQAAGLETGRA</sequence>